<accession>A0A117IMM5</accession>
<dbReference type="AlphaFoldDB" id="A0A117IMM5"/>
<dbReference type="InterPro" id="IPR003673">
    <property type="entry name" value="CoA-Trfase_fam_III"/>
</dbReference>
<dbReference type="Gene3D" id="3.40.50.10540">
    <property type="entry name" value="Crotonobetainyl-coa:carnitine coa-transferase, domain 1"/>
    <property type="match status" value="1"/>
</dbReference>
<dbReference type="STRING" id="1797.RMCT_2473"/>
<dbReference type="PANTHER" id="PTHR48207:SF3">
    <property type="entry name" value="SUCCINATE--HYDROXYMETHYLGLUTARATE COA-TRANSFERASE"/>
    <property type="match status" value="1"/>
</dbReference>
<evidence type="ECO:0000313" key="3">
    <source>
        <dbReference type="Proteomes" id="UP000069654"/>
    </source>
</evidence>
<dbReference type="OMA" id="VMPENDL"/>
<organism evidence="2 3">
    <name type="scientific">Mycolicibacterium thermoresistibile</name>
    <name type="common">Mycobacterium thermoresistibile</name>
    <dbReference type="NCBI Taxonomy" id="1797"/>
    <lineage>
        <taxon>Bacteria</taxon>
        <taxon>Bacillati</taxon>
        <taxon>Actinomycetota</taxon>
        <taxon>Actinomycetes</taxon>
        <taxon>Mycobacteriales</taxon>
        <taxon>Mycobacteriaceae</taxon>
        <taxon>Mycolicibacterium</taxon>
    </lineage>
</organism>
<dbReference type="Proteomes" id="UP000069654">
    <property type="component" value="Unassembled WGS sequence"/>
</dbReference>
<evidence type="ECO:0000313" key="2">
    <source>
        <dbReference type="EMBL" id="GAT15503.1"/>
    </source>
</evidence>
<sequence>MSRLLAGIRVLECGALLNCDTVGMRLADMGADVIKIEQPPLGDYLRDINGVLAPGCSPVHLHVNRGKRSIALDLTEPADLDVFWRLLDTADVFVDGLTAGAADRLGIGYEAQRARRPDIVYCQYTGFGASGPYASVPTHGQMMDALAAGQPRALDGDGFMSPLTTGGPNGSSGGEGTAAGAMHATTHILAGIIHRDRTGEGCYIDVAASDAVVAQAWGTVASALNAHRVIDPQNIPEQVQGGVYRGAKYQFYETADGLVVLFCAIEHRFWDAFCRATGRTDLIHRKNEDTPVDFGHDDELRRTLQEIFRTRTQAEWMKLAVEERIPIGPAPRDFHEMRRDPHVSHRGIMLEAEHPVAGRFTCTGEGAIVAGQPFVPRPAPAYDEHGAEIRRELDERARSTTKSDGRQVLRG</sequence>
<comment type="caution">
    <text evidence="2">The sequence shown here is derived from an EMBL/GenBank/DDBJ whole genome shotgun (WGS) entry which is preliminary data.</text>
</comment>
<dbReference type="PANTHER" id="PTHR48207">
    <property type="entry name" value="SUCCINATE--HYDROXYMETHYLGLUTARATE COA-TRANSFERASE"/>
    <property type="match status" value="1"/>
</dbReference>
<name>A0A117IMM5_MYCTH</name>
<dbReference type="OrthoDB" id="3564496at2"/>
<gene>
    <name evidence="2" type="ORF">RMCT_2473</name>
</gene>
<dbReference type="EMBL" id="BCTB01000018">
    <property type="protein sequence ID" value="GAT15503.1"/>
    <property type="molecule type" value="Genomic_DNA"/>
</dbReference>
<dbReference type="Gene3D" id="3.30.1540.10">
    <property type="entry name" value="formyl-coa transferase, domain 3"/>
    <property type="match status" value="1"/>
</dbReference>
<dbReference type="InterPro" id="IPR044855">
    <property type="entry name" value="CoA-Trfase_III_dom3_sf"/>
</dbReference>
<reference evidence="2 3" key="1">
    <citation type="journal article" date="2016" name="Genome Announc.">
        <title>Draft Genome Sequences of Five Rapidly Growing Mycobacterium Species, M. thermoresistibile, M. fortuitum subsp. acetamidolyticum, M. canariasense, M. brisbanense, and M. novocastrense.</title>
        <authorList>
            <person name="Katahira K."/>
            <person name="Ogura Y."/>
            <person name="Gotoh Y."/>
            <person name="Hayashi T."/>
        </authorList>
    </citation>
    <scope>NUCLEOTIDE SEQUENCE [LARGE SCALE GENOMIC DNA]</scope>
    <source>
        <strain evidence="2 3">JCM6362</strain>
    </source>
</reference>
<evidence type="ECO:0000256" key="1">
    <source>
        <dbReference type="ARBA" id="ARBA00022679"/>
    </source>
</evidence>
<dbReference type="Pfam" id="PF02515">
    <property type="entry name" value="CoA_transf_3"/>
    <property type="match status" value="1"/>
</dbReference>
<protein>
    <submittedName>
        <fullName evidence="2">L-carnitine dehydratase/bile acid-inducible protein F</fullName>
    </submittedName>
</protein>
<reference evidence="3" key="2">
    <citation type="submission" date="2016-02" db="EMBL/GenBank/DDBJ databases">
        <title>Draft genome sequence of five rapidly growing Mycobacterium species.</title>
        <authorList>
            <person name="Katahira K."/>
            <person name="Gotou Y."/>
            <person name="Iida K."/>
            <person name="Ogura Y."/>
            <person name="Hayashi T."/>
        </authorList>
    </citation>
    <scope>NUCLEOTIDE SEQUENCE [LARGE SCALE GENOMIC DNA]</scope>
    <source>
        <strain evidence="3">JCM6362</strain>
    </source>
</reference>
<dbReference type="InterPro" id="IPR050483">
    <property type="entry name" value="CoA-transferase_III_domain"/>
</dbReference>
<dbReference type="InterPro" id="IPR023606">
    <property type="entry name" value="CoA-Trfase_III_dom_1_sf"/>
</dbReference>
<dbReference type="GO" id="GO:0008410">
    <property type="term" value="F:CoA-transferase activity"/>
    <property type="evidence" value="ECO:0007669"/>
    <property type="project" value="TreeGrafter"/>
</dbReference>
<proteinExistence type="predicted"/>
<keyword evidence="1" id="KW-0808">Transferase</keyword>
<dbReference type="RefSeq" id="WP_003926400.1">
    <property type="nucleotide sequence ID" value="NZ_BCTB01000018.1"/>
</dbReference>
<dbReference type="SUPFAM" id="SSF89796">
    <property type="entry name" value="CoA-transferase family III (CaiB/BaiF)"/>
    <property type="match status" value="1"/>
</dbReference>